<dbReference type="Proteomes" id="UP000235611">
    <property type="component" value="Unassembled WGS sequence"/>
</dbReference>
<dbReference type="EMBL" id="MDBO01000052">
    <property type="protein sequence ID" value="PMP12984.1"/>
    <property type="molecule type" value="Genomic_DNA"/>
</dbReference>
<dbReference type="AlphaFoldDB" id="A0AAP8SXZ5"/>
<accession>A0AAP8SXZ5</accession>
<evidence type="ECO:0000313" key="2">
    <source>
        <dbReference type="Proteomes" id="UP000235611"/>
    </source>
</evidence>
<reference evidence="2" key="1">
    <citation type="submission" date="2016-07" db="EMBL/GenBank/DDBJ databases">
        <title>Nontailed viruses are major unrecognized killers of bacteria in the ocean.</title>
        <authorList>
            <person name="Kauffman K."/>
            <person name="Hussain F."/>
            <person name="Yang J."/>
            <person name="Arevalo P."/>
            <person name="Brown J."/>
            <person name="Cutler M."/>
            <person name="Kelly L."/>
            <person name="Polz M.F."/>
        </authorList>
    </citation>
    <scope>NUCLEOTIDE SEQUENCE [LARGE SCALE GENOMIC DNA]</scope>
    <source>
        <strain evidence="2">10N.222.49.A5</strain>
    </source>
</reference>
<proteinExistence type="predicted"/>
<protein>
    <submittedName>
        <fullName evidence="1">Uncharacterized protein</fullName>
    </submittedName>
</protein>
<organism evidence="1 2">
    <name type="scientific">Vibrio breoganii</name>
    <dbReference type="NCBI Taxonomy" id="553239"/>
    <lineage>
        <taxon>Bacteria</taxon>
        <taxon>Pseudomonadati</taxon>
        <taxon>Pseudomonadota</taxon>
        <taxon>Gammaproteobacteria</taxon>
        <taxon>Vibrionales</taxon>
        <taxon>Vibrionaceae</taxon>
        <taxon>Vibrio</taxon>
    </lineage>
</organism>
<evidence type="ECO:0000313" key="1">
    <source>
        <dbReference type="EMBL" id="PMP12984.1"/>
    </source>
</evidence>
<sequence>MNITSTTEVKRDVILNLIQDLSAHRAGFCTFQDAGVRQHDVYLEFVVHLHVTSTTEVKKAITEAQNSRHPELDSGS</sequence>
<name>A0AAP8SXZ5_9VIBR</name>
<gene>
    <name evidence="1" type="ORF">BCS93_06490</name>
</gene>
<comment type="caution">
    <text evidence="1">The sequence shown here is derived from an EMBL/GenBank/DDBJ whole genome shotgun (WGS) entry which is preliminary data.</text>
</comment>